<evidence type="ECO:0000256" key="6">
    <source>
        <dbReference type="SAM" id="MobiDB-lite"/>
    </source>
</evidence>
<feature type="transmembrane region" description="Helical" evidence="7">
    <location>
        <begin position="75"/>
        <end position="93"/>
    </location>
</feature>
<evidence type="ECO:0000313" key="9">
    <source>
        <dbReference type="EMBL" id="PHH79135.1"/>
    </source>
</evidence>
<accession>A0A2C5ZB86</accession>
<evidence type="ECO:0000256" key="3">
    <source>
        <dbReference type="ARBA" id="ARBA00022989"/>
    </source>
</evidence>
<dbReference type="PANTHER" id="PTHR33048:SF92">
    <property type="entry name" value="INTEGRAL MEMBRANE PROTEIN"/>
    <property type="match status" value="1"/>
</dbReference>
<sequence length="468" mass="52221">MDPSNQLNWTRIHEMANAMTPQERAAGEWRIRNGSKITMMGFKVAVGVLFAIASLAFAGRLTIRLMSRRRMLLDDLLLLASYLSLTITTAIFYTRARFIYLACAAMKKDDQVVSLIAAEQIAELYLETNWYMAYMVFVWTAIFMIKLCYLAFFHTLLRCMPRWILRFYWVSVVITIISWIFLSLGTLVTCPYFGRASSKCYPKNPVAEEALTFVFWISPSLDGLTDAAIVSIPIIVIRKSQMSLATKIGYCVFLCLSLFMLACSITRAAGTYYQNALDAPWHTFWLHAEACIGVLMASITVYRSLLTGSHTSPRGFRLFMDKLAKLRHHTDGQPGSKPLSARGRFGRFLLSKIPDAAFTGIYTMFDLAKSPEGTTTDTKFTMQGAELDYHSCLRGMEQGGRARAPSPPSASDSSTAKVSADESDTPKSEHQPCPPGGLTAKVLRFIRPPPLVPNVQDRSIGTGRDHGL</sequence>
<dbReference type="EMBL" id="NJEU01000196">
    <property type="protein sequence ID" value="PHH79135.1"/>
    <property type="molecule type" value="Genomic_DNA"/>
</dbReference>
<feature type="region of interest" description="Disordered" evidence="6">
    <location>
        <begin position="397"/>
        <end position="440"/>
    </location>
</feature>
<evidence type="ECO:0000256" key="7">
    <source>
        <dbReference type="SAM" id="Phobius"/>
    </source>
</evidence>
<keyword evidence="3 7" id="KW-1133">Transmembrane helix</keyword>
<comment type="similarity">
    <text evidence="5">Belongs to the SAT4 family.</text>
</comment>
<evidence type="ECO:0000256" key="1">
    <source>
        <dbReference type="ARBA" id="ARBA00004141"/>
    </source>
</evidence>
<evidence type="ECO:0000256" key="2">
    <source>
        <dbReference type="ARBA" id="ARBA00022692"/>
    </source>
</evidence>
<feature type="transmembrane region" description="Helical" evidence="7">
    <location>
        <begin position="131"/>
        <end position="155"/>
    </location>
</feature>
<keyword evidence="10" id="KW-1185">Reference proteome</keyword>
<dbReference type="Pfam" id="PF20684">
    <property type="entry name" value="Fung_rhodopsin"/>
    <property type="match status" value="1"/>
</dbReference>
<dbReference type="GO" id="GO:0016020">
    <property type="term" value="C:membrane"/>
    <property type="evidence" value="ECO:0007669"/>
    <property type="project" value="UniProtKB-SubCell"/>
</dbReference>
<organism evidence="9 10">
    <name type="scientific">Ophiocordyceps australis</name>
    <dbReference type="NCBI Taxonomy" id="1399860"/>
    <lineage>
        <taxon>Eukaryota</taxon>
        <taxon>Fungi</taxon>
        <taxon>Dikarya</taxon>
        <taxon>Ascomycota</taxon>
        <taxon>Pezizomycotina</taxon>
        <taxon>Sordariomycetes</taxon>
        <taxon>Hypocreomycetidae</taxon>
        <taxon>Hypocreales</taxon>
        <taxon>Ophiocordycipitaceae</taxon>
        <taxon>Ophiocordyceps</taxon>
    </lineage>
</organism>
<evidence type="ECO:0000256" key="4">
    <source>
        <dbReference type="ARBA" id="ARBA00023136"/>
    </source>
</evidence>
<feature type="transmembrane region" description="Helical" evidence="7">
    <location>
        <begin position="248"/>
        <end position="272"/>
    </location>
</feature>
<dbReference type="AlphaFoldDB" id="A0A2C5ZB86"/>
<dbReference type="InterPro" id="IPR052337">
    <property type="entry name" value="SAT4-like"/>
</dbReference>
<feature type="transmembrane region" description="Helical" evidence="7">
    <location>
        <begin position="284"/>
        <end position="305"/>
    </location>
</feature>
<evidence type="ECO:0000259" key="8">
    <source>
        <dbReference type="Pfam" id="PF20684"/>
    </source>
</evidence>
<comment type="subcellular location">
    <subcellularLocation>
        <location evidence="1">Membrane</location>
        <topology evidence="1">Multi-pass membrane protein</topology>
    </subcellularLocation>
</comment>
<dbReference type="Proteomes" id="UP000224854">
    <property type="component" value="Unassembled WGS sequence"/>
</dbReference>
<dbReference type="OrthoDB" id="444631at2759"/>
<feature type="compositionally biased region" description="Low complexity" evidence="6">
    <location>
        <begin position="401"/>
        <end position="414"/>
    </location>
</feature>
<evidence type="ECO:0000313" key="10">
    <source>
        <dbReference type="Proteomes" id="UP000224854"/>
    </source>
</evidence>
<feature type="domain" description="Rhodopsin" evidence="8">
    <location>
        <begin position="60"/>
        <end position="306"/>
    </location>
</feature>
<feature type="transmembrane region" description="Helical" evidence="7">
    <location>
        <begin position="167"/>
        <end position="194"/>
    </location>
</feature>
<evidence type="ECO:0000256" key="5">
    <source>
        <dbReference type="ARBA" id="ARBA00038359"/>
    </source>
</evidence>
<feature type="transmembrane region" description="Helical" evidence="7">
    <location>
        <begin position="44"/>
        <end position="63"/>
    </location>
</feature>
<keyword evidence="2 7" id="KW-0812">Transmembrane</keyword>
<reference evidence="9 10" key="1">
    <citation type="submission" date="2017-06" db="EMBL/GenBank/DDBJ databases">
        <title>Ant-infecting Ophiocordyceps genomes reveal a high diversity of potential behavioral manipulation genes and a possible major role for enterotoxins.</title>
        <authorList>
            <person name="De Bekker C."/>
            <person name="Evans H.C."/>
            <person name="Brachmann A."/>
            <person name="Hughes D.P."/>
        </authorList>
    </citation>
    <scope>NUCLEOTIDE SEQUENCE [LARGE SCALE GENOMIC DNA]</scope>
    <source>
        <strain evidence="9 10">1348a</strain>
    </source>
</reference>
<dbReference type="InterPro" id="IPR049326">
    <property type="entry name" value="Rhodopsin_dom_fungi"/>
</dbReference>
<proteinExistence type="inferred from homology"/>
<comment type="caution">
    <text evidence="9">The sequence shown here is derived from an EMBL/GenBank/DDBJ whole genome shotgun (WGS) entry which is preliminary data.</text>
</comment>
<name>A0A2C5ZB86_9HYPO</name>
<protein>
    <recommendedName>
        <fullName evidence="8">Rhodopsin domain-containing protein</fullName>
    </recommendedName>
</protein>
<dbReference type="PANTHER" id="PTHR33048">
    <property type="entry name" value="PTH11-LIKE INTEGRAL MEMBRANE PROTEIN (AFU_ORTHOLOGUE AFUA_5G11245)"/>
    <property type="match status" value="1"/>
</dbReference>
<feature type="region of interest" description="Disordered" evidence="6">
    <location>
        <begin position="449"/>
        <end position="468"/>
    </location>
</feature>
<feature type="transmembrane region" description="Helical" evidence="7">
    <location>
        <begin position="214"/>
        <end position="236"/>
    </location>
</feature>
<keyword evidence="4 7" id="KW-0472">Membrane</keyword>
<gene>
    <name evidence="9" type="ORF">CDD82_2574</name>
</gene>